<dbReference type="GO" id="GO:0005262">
    <property type="term" value="F:calcium channel activity"/>
    <property type="evidence" value="ECO:0007669"/>
    <property type="project" value="TreeGrafter"/>
</dbReference>
<protein>
    <submittedName>
        <fullName evidence="12">LOW QUALITY PROTEIN: transient receptor potential cation channel subfamily M member 1-like</fullName>
    </submittedName>
</protein>
<comment type="catalytic activity">
    <reaction evidence="5">
        <text>Mg(2+)(in) = Mg(2+)(out)</text>
        <dbReference type="Rhea" id="RHEA:29827"/>
        <dbReference type="ChEBI" id="CHEBI:18420"/>
    </reaction>
</comment>
<feature type="region of interest" description="Disordered" evidence="6">
    <location>
        <begin position="1367"/>
        <end position="1420"/>
    </location>
</feature>
<keyword evidence="11" id="KW-1185">Reference proteome</keyword>
<feature type="transmembrane region" description="Helical" evidence="7">
    <location>
        <begin position="470"/>
        <end position="489"/>
    </location>
</feature>
<keyword evidence="4 7" id="KW-0472">Membrane</keyword>
<dbReference type="GO" id="GO:0051262">
    <property type="term" value="P:protein tetramerization"/>
    <property type="evidence" value="ECO:0007669"/>
    <property type="project" value="InterPro"/>
</dbReference>
<feature type="domain" description="Ion transport" evidence="8">
    <location>
        <begin position="478"/>
        <end position="723"/>
    </location>
</feature>
<feature type="region of interest" description="Disordered" evidence="6">
    <location>
        <begin position="917"/>
        <end position="1250"/>
    </location>
</feature>
<feature type="compositionally biased region" description="Gly residues" evidence="6">
    <location>
        <begin position="50"/>
        <end position="61"/>
    </location>
</feature>
<feature type="transmembrane region" description="Helical" evidence="7">
    <location>
        <begin position="606"/>
        <end position="626"/>
    </location>
</feature>
<accession>A0A6P8TAV3</accession>
<dbReference type="OrthoDB" id="301415at2759"/>
<dbReference type="InParanoid" id="A0A6P8TAV3"/>
<dbReference type="PANTHER" id="PTHR13800">
    <property type="entry name" value="TRANSIENT RECEPTOR POTENTIAL CATION CHANNEL, SUBFAMILY M, MEMBER 6"/>
    <property type="match status" value="1"/>
</dbReference>
<evidence type="ECO:0000256" key="3">
    <source>
        <dbReference type="ARBA" id="ARBA00022989"/>
    </source>
</evidence>
<dbReference type="Pfam" id="PF00520">
    <property type="entry name" value="Ion_trans"/>
    <property type="match status" value="1"/>
</dbReference>
<dbReference type="InterPro" id="IPR032415">
    <property type="entry name" value="TRPM_tetra"/>
</dbReference>
<dbReference type="RefSeq" id="XP_034054465.1">
    <property type="nucleotide sequence ID" value="XM_034198574.1"/>
</dbReference>
<evidence type="ECO:0000259" key="8">
    <source>
        <dbReference type="Pfam" id="PF00520"/>
    </source>
</evidence>
<dbReference type="GeneID" id="117534390"/>
<feature type="transmembrane region" description="Helical" evidence="7">
    <location>
        <begin position="540"/>
        <end position="558"/>
    </location>
</feature>
<proteinExistence type="predicted"/>
<gene>
    <name evidence="12" type="primary">LOC117534390</name>
</gene>
<dbReference type="Pfam" id="PF16519">
    <property type="entry name" value="TRPM_tetra"/>
    <property type="match status" value="1"/>
</dbReference>
<organism evidence="11 12">
    <name type="scientific">Gymnodraco acuticeps</name>
    <name type="common">Antarctic dragonfish</name>
    <dbReference type="NCBI Taxonomy" id="8218"/>
    <lineage>
        <taxon>Eukaryota</taxon>
        <taxon>Metazoa</taxon>
        <taxon>Chordata</taxon>
        <taxon>Craniata</taxon>
        <taxon>Vertebrata</taxon>
        <taxon>Euteleostomi</taxon>
        <taxon>Actinopterygii</taxon>
        <taxon>Neopterygii</taxon>
        <taxon>Teleostei</taxon>
        <taxon>Neoteleostei</taxon>
        <taxon>Acanthomorphata</taxon>
        <taxon>Eupercaria</taxon>
        <taxon>Perciformes</taxon>
        <taxon>Notothenioidei</taxon>
        <taxon>Bathydraconidae</taxon>
        <taxon>Gymnodraco</taxon>
    </lineage>
</organism>
<dbReference type="PANTHER" id="PTHR13800:SF13">
    <property type="entry name" value="TRANSIENT RECEPTOR POTENTIAL CATION CHANNEL SUBFAMILY M MEMBER 1"/>
    <property type="match status" value="1"/>
</dbReference>
<dbReference type="Pfam" id="PF25508">
    <property type="entry name" value="TRPM2"/>
    <property type="match status" value="1"/>
</dbReference>
<evidence type="ECO:0000256" key="2">
    <source>
        <dbReference type="ARBA" id="ARBA00022692"/>
    </source>
</evidence>
<evidence type="ECO:0000259" key="9">
    <source>
        <dbReference type="Pfam" id="PF16519"/>
    </source>
</evidence>
<feature type="compositionally biased region" description="Acidic residues" evidence="6">
    <location>
        <begin position="1377"/>
        <end position="1391"/>
    </location>
</feature>
<feature type="compositionally biased region" description="Basic and acidic residues" evidence="6">
    <location>
        <begin position="410"/>
        <end position="428"/>
    </location>
</feature>
<feature type="compositionally biased region" description="Basic and acidic residues" evidence="6">
    <location>
        <begin position="437"/>
        <end position="448"/>
    </location>
</feature>
<dbReference type="KEGG" id="gacu:117534390"/>
<feature type="compositionally biased region" description="Basic residues" evidence="6">
    <location>
        <begin position="62"/>
        <end position="73"/>
    </location>
</feature>
<name>A0A6P8TAV3_GYMAC</name>
<evidence type="ECO:0000256" key="1">
    <source>
        <dbReference type="ARBA" id="ARBA00004141"/>
    </source>
</evidence>
<feature type="transmembrane region" description="Helical" evidence="7">
    <location>
        <begin position="693"/>
        <end position="719"/>
    </location>
</feature>
<keyword evidence="2 7" id="KW-0812">Transmembrane</keyword>
<dbReference type="GO" id="GO:0005886">
    <property type="term" value="C:plasma membrane"/>
    <property type="evidence" value="ECO:0007669"/>
    <property type="project" value="TreeGrafter"/>
</dbReference>
<dbReference type="InterPro" id="IPR057366">
    <property type="entry name" value="TRPM-like"/>
</dbReference>
<keyword evidence="3 7" id="KW-1133">Transmembrane helix</keyword>
<sequence length="1435" mass="158689">TNASASDQLSLALAWNRVDIARSQIFVYGHHWPPVRPSANERPKSPGAQRAGGGGGGGGWKGKARTKKGKGGKTKPEPPEETDPRKLEMLNWVNSLEQAMMDALVLDRVDFVKLLIENGVNIHHFLTIPRLEELYNTKLGPANTLHFVVRDVKKGNLPPDYQITLIDIGLVLELLMGGAYRCNYTRKSFRTLYNNLYGLKRPKALKLLGMEDDEPRAKGKGKKNKKKEEEVDIDVDDPELSRFQYPFHELMVWAVLMKRQKMALFLWQRGEEAMAKALVACKLYKAMAHESSQSELVDDIFQDLENNSKEFGQLAYELLDQSYKHDEQVAMKLLTYELKNWSNSTCLKLAVAAKHRDFIAHTCSQMLLTDMWMGCLRMGKSNSLEVILGLVFPPLILLMKFRLGEESSFHSSRENDEGKNKDDDKSSKDAASNVDATSKKGDEDEDQKKKRKTPIGKKIYEFYNAPFTKFWFNTLSYLVYLALYNYIILVKMERWPSLQEWIVISYIITLGLEKVRQILMSEPGKLKQKINVWMEDYWNITDMAAIAVFLLGLLLRLQSEPSMGYGRVIYCVDIIFWYIRVLDIFGVNKYLGPYVMMIGKMMIDMLYFVVIMLVVLMSFGVAKQAILHPDEEPTWRLARNIFYMPYWMIYGEVFADSIDLYAMEINPPCGDNLYDEDGKKLPPCIPGAGLTPALMACYLLVANILLVNLLIAVFNNTFFEVKSISNQVWKFQRYQLIMTFHDRPILPPPLIVFPHIYIMLRRLCCRCRRRTDGERDDGERRLQLVLSAEELKSLHEFEEQCVEEYFREKEDEKQSSNNERIRVTSERVENMSMRLEEVNEREHSMKASLQTVDLRLTQLEEFSSRMVSALERLGGLDRAELVCSRGSSLCEGPGLLRHGSMNSSDGYSLYRYQLELEDRGPGSPEGGKGLSGSPEGWKGLSGDTEGGKGLFGDTEGRKGLSGDTELGKGLSGDTELGKGLSGDTELGKGLSGDTELGKGLSGDTEMRKGLSGDTELGKSLSGDTELGKSLSGKTEDGKGLSGDTELGKGLSGDTELGKSLSGDTELGKSLSGKTEEGMGLSGDTELGKGLSGETEDGKGLSGDTEMGKGLSGDTEMGMRVSGGTEDGKGLSGDIELGKGVSGGMEDGKGLSGDIELGKGVSGGMEDGKGLSGDTEMGKGLSGDTEMGKGVSGGTEDGKGLSGDTEMGKGLSGDTEMGKGLSGDTELGKGVSGDTEMGMGLSGDTELGKSLSRDTEVGKDLFRAGDIEGGNESFQLSPERRARPLRGWTLEVGVSRERTQSLSNVNILISPCPPYPNPPISPDPPEETRLWGSVSFPLERSKVTQYLSSPTLSSSSNRKFFSSTVICSSAHQDPEDKQEVEESNIGEGEEPLEDRMYPTLRSKSLNIKQRKTRKKDGEETLRTAGSVKDLVFRDSD</sequence>
<feature type="region of interest" description="Disordered" evidence="6">
    <location>
        <begin position="410"/>
        <end position="450"/>
    </location>
</feature>
<feature type="transmembrane region" description="Helical" evidence="7">
    <location>
        <begin position="564"/>
        <end position="585"/>
    </location>
</feature>
<feature type="domain" description="TRPM tetramerisation" evidence="9">
    <location>
        <begin position="819"/>
        <end position="873"/>
    </location>
</feature>
<feature type="region of interest" description="Disordered" evidence="6">
    <location>
        <begin position="32"/>
        <end position="86"/>
    </location>
</feature>
<dbReference type="InterPro" id="IPR050927">
    <property type="entry name" value="TRPM"/>
</dbReference>
<feature type="domain" description="TRPM-like" evidence="10">
    <location>
        <begin position="94"/>
        <end position="361"/>
    </location>
</feature>
<reference evidence="12" key="1">
    <citation type="submission" date="2025-08" db="UniProtKB">
        <authorList>
            <consortium name="RefSeq"/>
        </authorList>
    </citation>
    <scope>IDENTIFICATION</scope>
</reference>
<dbReference type="InterPro" id="IPR005821">
    <property type="entry name" value="Ion_trans_dom"/>
</dbReference>
<evidence type="ECO:0000256" key="5">
    <source>
        <dbReference type="ARBA" id="ARBA00034269"/>
    </source>
</evidence>
<evidence type="ECO:0000256" key="7">
    <source>
        <dbReference type="SAM" id="Phobius"/>
    </source>
</evidence>
<comment type="subcellular location">
    <subcellularLocation>
        <location evidence="1">Membrane</location>
        <topology evidence="1">Multi-pass membrane protein</topology>
    </subcellularLocation>
</comment>
<evidence type="ECO:0000259" key="10">
    <source>
        <dbReference type="Pfam" id="PF25508"/>
    </source>
</evidence>
<evidence type="ECO:0000313" key="11">
    <source>
        <dbReference type="Proteomes" id="UP000515161"/>
    </source>
</evidence>
<dbReference type="Proteomes" id="UP000515161">
    <property type="component" value="Unplaced"/>
</dbReference>
<evidence type="ECO:0000313" key="12">
    <source>
        <dbReference type="RefSeq" id="XP_034054465.1"/>
    </source>
</evidence>
<feature type="compositionally biased region" description="Basic and acidic residues" evidence="6">
    <location>
        <begin position="74"/>
        <end position="86"/>
    </location>
</feature>
<evidence type="ECO:0000256" key="6">
    <source>
        <dbReference type="SAM" id="MobiDB-lite"/>
    </source>
</evidence>
<dbReference type="Gene3D" id="1.20.5.1010">
    <property type="entry name" value="TRPM, tetramerisation domain"/>
    <property type="match status" value="1"/>
</dbReference>
<dbReference type="InterPro" id="IPR037162">
    <property type="entry name" value="TRPM_tetra_sf"/>
</dbReference>
<feature type="transmembrane region" description="Helical" evidence="7">
    <location>
        <begin position="740"/>
        <end position="760"/>
    </location>
</feature>
<feature type="non-terminal residue" evidence="12">
    <location>
        <position position="1"/>
    </location>
</feature>
<evidence type="ECO:0000256" key="4">
    <source>
        <dbReference type="ARBA" id="ARBA00023136"/>
    </source>
</evidence>